<evidence type="ECO:0000313" key="6">
    <source>
        <dbReference type="EMBL" id="EEF44101.1"/>
    </source>
</evidence>
<dbReference type="PROSITE" id="PS51775">
    <property type="entry name" value="GTD_BINDING"/>
    <property type="match status" value="1"/>
</dbReference>
<sequence length="256" mass="29818">MVSQENTDCDAFDDDADDGYRRKYWIEDEEFDVMALRRLVKIERQRADMANLELEKERMASASAADEAMAMILRLQREKSCIEIESSHHYKLAEQMQEYDQEVIQSLQWIIVKYESERTVLEEKLSLCKQKLKQYMKSDEMDQFEMSLDVDTAIEDGSEDVQTNSVEKYFSLLGLLECDVIQRRDGKQLKRLKKDKIRLNISCAGFQMVLLKMAKLFLALSSCPIAQLISLMGHNVAWKDPLHVLQVCYMCPIANF</sequence>
<dbReference type="Pfam" id="PF04576">
    <property type="entry name" value="Zein-binding"/>
    <property type="match status" value="1"/>
</dbReference>
<evidence type="ECO:0000256" key="3">
    <source>
        <dbReference type="ARBA" id="ARBA00022989"/>
    </source>
</evidence>
<protein>
    <recommendedName>
        <fullName evidence="5">GTD-binding domain-containing protein</fullName>
    </recommendedName>
</protein>
<evidence type="ECO:0000256" key="4">
    <source>
        <dbReference type="ARBA" id="ARBA00023136"/>
    </source>
</evidence>
<keyword evidence="7" id="KW-1185">Reference proteome</keyword>
<feature type="domain" description="GTD-binding" evidence="5">
    <location>
        <begin position="31"/>
        <end position="129"/>
    </location>
</feature>
<evidence type="ECO:0000256" key="1">
    <source>
        <dbReference type="ARBA" id="ARBA00004370"/>
    </source>
</evidence>
<dbReference type="PANTHER" id="PTHR31422:SF2">
    <property type="entry name" value="PROTEIN FLOURY 1-LIKE"/>
    <property type="match status" value="1"/>
</dbReference>
<organism evidence="6 7">
    <name type="scientific">Ricinus communis</name>
    <name type="common">Castor bean</name>
    <dbReference type="NCBI Taxonomy" id="3988"/>
    <lineage>
        <taxon>Eukaryota</taxon>
        <taxon>Viridiplantae</taxon>
        <taxon>Streptophyta</taxon>
        <taxon>Embryophyta</taxon>
        <taxon>Tracheophyta</taxon>
        <taxon>Spermatophyta</taxon>
        <taxon>Magnoliopsida</taxon>
        <taxon>eudicotyledons</taxon>
        <taxon>Gunneridae</taxon>
        <taxon>Pentapetalae</taxon>
        <taxon>rosids</taxon>
        <taxon>fabids</taxon>
        <taxon>Malpighiales</taxon>
        <taxon>Euphorbiaceae</taxon>
        <taxon>Acalyphoideae</taxon>
        <taxon>Acalypheae</taxon>
        <taxon>Ricinus</taxon>
    </lineage>
</organism>
<accession>B9RX72</accession>
<dbReference type="InterPro" id="IPR007656">
    <property type="entry name" value="GTD-bd"/>
</dbReference>
<proteinExistence type="predicted"/>
<gene>
    <name evidence="6" type="ORF">RCOM_0818730</name>
</gene>
<dbReference type="AlphaFoldDB" id="B9RX72"/>
<dbReference type="STRING" id="3988.B9RX72"/>
<evidence type="ECO:0000313" key="7">
    <source>
        <dbReference type="Proteomes" id="UP000008311"/>
    </source>
</evidence>
<dbReference type="GO" id="GO:0080115">
    <property type="term" value="F:myosin XI tail binding"/>
    <property type="evidence" value="ECO:0007669"/>
    <property type="project" value="UniProtKB-ARBA"/>
</dbReference>
<keyword evidence="4" id="KW-0472">Membrane</keyword>
<comment type="subcellular location">
    <subcellularLocation>
        <location evidence="1">Membrane</location>
    </subcellularLocation>
</comment>
<keyword evidence="2" id="KW-0812">Transmembrane</keyword>
<reference evidence="7" key="1">
    <citation type="journal article" date="2010" name="Nat. Biotechnol.">
        <title>Draft genome sequence of the oilseed species Ricinus communis.</title>
        <authorList>
            <person name="Chan A.P."/>
            <person name="Crabtree J."/>
            <person name="Zhao Q."/>
            <person name="Lorenzi H."/>
            <person name="Orvis J."/>
            <person name="Puiu D."/>
            <person name="Melake-Berhan A."/>
            <person name="Jones K.M."/>
            <person name="Redman J."/>
            <person name="Chen G."/>
            <person name="Cahoon E.B."/>
            <person name="Gedil M."/>
            <person name="Stanke M."/>
            <person name="Haas B.J."/>
            <person name="Wortman J.R."/>
            <person name="Fraser-Liggett C.M."/>
            <person name="Ravel J."/>
            <person name="Rabinowicz P.D."/>
        </authorList>
    </citation>
    <scope>NUCLEOTIDE SEQUENCE [LARGE SCALE GENOMIC DNA]</scope>
    <source>
        <strain evidence="7">cv. Hale</strain>
    </source>
</reference>
<dbReference type="Proteomes" id="UP000008311">
    <property type="component" value="Unassembled WGS sequence"/>
</dbReference>
<evidence type="ECO:0000259" key="5">
    <source>
        <dbReference type="PROSITE" id="PS51775"/>
    </source>
</evidence>
<name>B9RX72_RICCO</name>
<dbReference type="GO" id="GO:0016020">
    <property type="term" value="C:membrane"/>
    <property type="evidence" value="ECO:0007669"/>
    <property type="project" value="UniProtKB-SubCell"/>
</dbReference>
<keyword evidence="3" id="KW-1133">Transmembrane helix</keyword>
<evidence type="ECO:0000256" key="2">
    <source>
        <dbReference type="ARBA" id="ARBA00022692"/>
    </source>
</evidence>
<dbReference type="eggNOG" id="KOG1550">
    <property type="taxonomic scope" value="Eukaryota"/>
</dbReference>
<dbReference type="PANTHER" id="PTHR31422">
    <property type="entry name" value="BNAANNG28530D PROTEIN"/>
    <property type="match status" value="1"/>
</dbReference>
<dbReference type="EMBL" id="EQ973826">
    <property type="protein sequence ID" value="EEF44101.1"/>
    <property type="molecule type" value="Genomic_DNA"/>
</dbReference>
<dbReference type="InParanoid" id="B9RX72"/>